<evidence type="ECO:0000259" key="1">
    <source>
        <dbReference type="Pfam" id="PF04073"/>
    </source>
</evidence>
<name>A0A8T9B0F1_9HYPH</name>
<organism evidence="2 3">
    <name type="scientific">Mesorhizobium intechi</name>
    <dbReference type="NCBI Taxonomy" id="537601"/>
    <lineage>
        <taxon>Bacteria</taxon>
        <taxon>Pseudomonadati</taxon>
        <taxon>Pseudomonadota</taxon>
        <taxon>Alphaproteobacteria</taxon>
        <taxon>Hyphomicrobiales</taxon>
        <taxon>Phyllobacteriaceae</taxon>
        <taxon>Mesorhizobium</taxon>
    </lineage>
</organism>
<evidence type="ECO:0000313" key="3">
    <source>
        <dbReference type="Proteomes" id="UP000235507"/>
    </source>
</evidence>
<reference evidence="2" key="1">
    <citation type="submission" date="2019-07" db="EMBL/GenBank/DDBJ databases">
        <title>Mesorhizobum intechiensis sp. nov. isolated from nodules of Lotus tenuis growing in lowlands of the Flooding Pampa, Argentina.</title>
        <authorList>
            <person name="Estrella M.J."/>
            <person name="Torres Tejerizo G.A."/>
            <person name="Cumpa Velazquez L.M."/>
            <person name="Fontana F."/>
            <person name="Hansen L."/>
            <person name="Pistorio M."/>
            <person name="Sannazzaro A.I."/>
        </authorList>
    </citation>
    <scope>NUCLEOTIDE SEQUENCE</scope>
    <source>
        <strain evidence="2">BD68</strain>
    </source>
</reference>
<comment type="caution">
    <text evidence="2">The sequence shown here is derived from an EMBL/GenBank/DDBJ whole genome shotgun (WGS) entry which is preliminary data.</text>
</comment>
<dbReference type="Gene3D" id="3.90.960.10">
    <property type="entry name" value="YbaK/aminoacyl-tRNA synthetase-associated domain"/>
    <property type="match status" value="1"/>
</dbReference>
<feature type="domain" description="YbaK/aminoacyl-tRNA synthetase-associated" evidence="1">
    <location>
        <begin position="23"/>
        <end position="142"/>
    </location>
</feature>
<dbReference type="PANTHER" id="PTHR30411">
    <property type="entry name" value="CYTOPLASMIC PROTEIN"/>
    <property type="match status" value="1"/>
</dbReference>
<keyword evidence="3" id="KW-1185">Reference proteome</keyword>
<gene>
    <name evidence="2" type="ORF">C1D09_001620</name>
</gene>
<dbReference type="CDD" id="cd04332">
    <property type="entry name" value="YbaK_like"/>
    <property type="match status" value="1"/>
</dbReference>
<dbReference type="AlphaFoldDB" id="A0A8T9B0F1"/>
<protein>
    <recommendedName>
        <fullName evidence="1">YbaK/aminoacyl-tRNA synthetase-associated domain-containing protein</fullName>
    </recommendedName>
</protein>
<evidence type="ECO:0000313" key="2">
    <source>
        <dbReference type="EMBL" id="TSE13898.1"/>
    </source>
</evidence>
<dbReference type="Proteomes" id="UP000235507">
    <property type="component" value="Unassembled WGS sequence"/>
</dbReference>
<dbReference type="PANTHER" id="PTHR30411:SF1">
    <property type="entry name" value="CYTOPLASMIC PROTEIN"/>
    <property type="match status" value="1"/>
</dbReference>
<dbReference type="InterPro" id="IPR036754">
    <property type="entry name" value="YbaK/aa-tRNA-synt-asso_dom_sf"/>
</dbReference>
<dbReference type="GO" id="GO:0002161">
    <property type="term" value="F:aminoacyl-tRNA deacylase activity"/>
    <property type="evidence" value="ECO:0007669"/>
    <property type="project" value="InterPro"/>
</dbReference>
<accession>A0A8T9B0F1</accession>
<dbReference type="Pfam" id="PF04073">
    <property type="entry name" value="tRNA_edit"/>
    <property type="match status" value="1"/>
</dbReference>
<dbReference type="OrthoDB" id="8080081at2"/>
<dbReference type="InterPro" id="IPR007214">
    <property type="entry name" value="YbaK/aa-tRNA-synth-assoc-dom"/>
</dbReference>
<dbReference type="SUPFAM" id="SSF55826">
    <property type="entry name" value="YbaK/ProRS associated domain"/>
    <property type="match status" value="1"/>
</dbReference>
<proteinExistence type="predicted"/>
<dbReference type="EMBL" id="PNOT02000023">
    <property type="protein sequence ID" value="TSE13898.1"/>
    <property type="molecule type" value="Genomic_DNA"/>
</dbReference>
<dbReference type="RefSeq" id="WP_143972676.1">
    <property type="nucleotide sequence ID" value="NZ_PNOT02000023.1"/>
</dbReference>
<sequence>MSPLVKRYLEERGAVFSVVAHRPLISFEDAKEILPHDPRNMVKSLVFRCADDSLAIVALRAAERADYKKIAGAIGERRADLRMAEEGYVLGQLDMEIGGVVPLPINGARVFIDRNVLELAEVVCGTGRNTATLVIALSELMRIAQALVADLSKPATAANQSDPSVG</sequence>